<keyword evidence="3" id="KW-0732">Signal</keyword>
<evidence type="ECO:0000256" key="3">
    <source>
        <dbReference type="SAM" id="SignalP"/>
    </source>
</evidence>
<dbReference type="PANTHER" id="PTHR12736:SF21">
    <property type="entry name" value="LANC-LIKE PROTEIN 2"/>
    <property type="match status" value="1"/>
</dbReference>
<feature type="binding site" evidence="2">
    <location>
        <position position="353"/>
    </location>
    <ligand>
        <name>Zn(2+)</name>
        <dbReference type="ChEBI" id="CHEBI:29105"/>
    </ligand>
</feature>
<dbReference type="GO" id="GO:0005886">
    <property type="term" value="C:plasma membrane"/>
    <property type="evidence" value="ECO:0007669"/>
    <property type="project" value="TreeGrafter"/>
</dbReference>
<keyword evidence="5" id="KW-1185">Reference proteome</keyword>
<dbReference type="Pfam" id="PF05147">
    <property type="entry name" value="LANC_like"/>
    <property type="match status" value="1"/>
</dbReference>
<keyword evidence="2" id="KW-0479">Metal-binding</keyword>
<dbReference type="InterPro" id="IPR020464">
    <property type="entry name" value="LanC-like_prot_euk"/>
</dbReference>
<name>A0A423TC25_PENVA</name>
<comment type="similarity">
    <text evidence="1">Belongs to the LanC-like protein family.</text>
</comment>
<dbReference type="Proteomes" id="UP000283509">
    <property type="component" value="Unassembled WGS sequence"/>
</dbReference>
<dbReference type="AlphaFoldDB" id="A0A423TC25"/>
<dbReference type="SMART" id="SM01260">
    <property type="entry name" value="LANC_like"/>
    <property type="match status" value="1"/>
</dbReference>
<dbReference type="EMBL" id="QCYY01001949">
    <property type="protein sequence ID" value="ROT74044.1"/>
    <property type="molecule type" value="Genomic_DNA"/>
</dbReference>
<feature type="binding site" evidence="2">
    <location>
        <position position="354"/>
    </location>
    <ligand>
        <name>Zn(2+)</name>
        <dbReference type="ChEBI" id="CHEBI:29105"/>
    </ligand>
</feature>
<dbReference type="CDD" id="cd04794">
    <property type="entry name" value="euk_LANCL"/>
    <property type="match status" value="1"/>
</dbReference>
<evidence type="ECO:0000313" key="4">
    <source>
        <dbReference type="EMBL" id="ROT74044.1"/>
    </source>
</evidence>
<dbReference type="PRINTS" id="PR01951">
    <property type="entry name" value="LANCEUKARYTE"/>
</dbReference>
<dbReference type="GO" id="GO:0046872">
    <property type="term" value="F:metal ion binding"/>
    <property type="evidence" value="ECO:0007669"/>
    <property type="project" value="UniProtKB-KW"/>
</dbReference>
<evidence type="ECO:0000313" key="5">
    <source>
        <dbReference type="Proteomes" id="UP000283509"/>
    </source>
</evidence>
<accession>A0A423TC25</accession>
<proteinExistence type="inferred from homology"/>
<protein>
    <submittedName>
        <fullName evidence="4">LanC-like protein 2</fullName>
    </submittedName>
</protein>
<feature type="signal peptide" evidence="3">
    <location>
        <begin position="1"/>
        <end position="19"/>
    </location>
</feature>
<evidence type="ECO:0000256" key="1">
    <source>
        <dbReference type="ARBA" id="ARBA00007179"/>
    </source>
</evidence>
<dbReference type="InterPro" id="IPR012341">
    <property type="entry name" value="6hp_glycosidase-like_sf"/>
</dbReference>
<dbReference type="PANTHER" id="PTHR12736">
    <property type="entry name" value="LANC-LIKE PROTEIN"/>
    <property type="match status" value="1"/>
</dbReference>
<dbReference type="PRINTS" id="PR01950">
    <property type="entry name" value="LANCSUPER"/>
</dbReference>
<dbReference type="InterPro" id="IPR007822">
    <property type="entry name" value="LANC-like"/>
</dbReference>
<evidence type="ECO:0000256" key="2">
    <source>
        <dbReference type="PIRSR" id="PIRSR607822-1"/>
    </source>
</evidence>
<organism evidence="4 5">
    <name type="scientific">Penaeus vannamei</name>
    <name type="common">Whiteleg shrimp</name>
    <name type="synonym">Litopenaeus vannamei</name>
    <dbReference type="NCBI Taxonomy" id="6689"/>
    <lineage>
        <taxon>Eukaryota</taxon>
        <taxon>Metazoa</taxon>
        <taxon>Ecdysozoa</taxon>
        <taxon>Arthropoda</taxon>
        <taxon>Crustacea</taxon>
        <taxon>Multicrustacea</taxon>
        <taxon>Malacostraca</taxon>
        <taxon>Eumalacostraca</taxon>
        <taxon>Eucarida</taxon>
        <taxon>Decapoda</taxon>
        <taxon>Dendrobranchiata</taxon>
        <taxon>Penaeoidea</taxon>
        <taxon>Penaeidae</taxon>
        <taxon>Penaeus</taxon>
    </lineage>
</organism>
<dbReference type="GO" id="GO:0005975">
    <property type="term" value="P:carbohydrate metabolic process"/>
    <property type="evidence" value="ECO:0007669"/>
    <property type="project" value="InterPro"/>
</dbReference>
<dbReference type="OrthoDB" id="10257263at2759"/>
<comment type="caution">
    <text evidence="4">The sequence shown here is derived from an EMBL/GenBank/DDBJ whole genome shotgun (WGS) entry which is preliminary data.</text>
</comment>
<feature type="binding site" evidence="2">
    <location>
        <position position="307"/>
    </location>
    <ligand>
        <name>Zn(2+)</name>
        <dbReference type="ChEBI" id="CHEBI:29105"/>
    </ligand>
</feature>
<feature type="chain" id="PRO_5018972588" evidence="3">
    <location>
        <begin position="20"/>
        <end position="430"/>
    </location>
</feature>
<dbReference type="SUPFAM" id="SSF158745">
    <property type="entry name" value="LanC-like"/>
    <property type="match status" value="1"/>
</dbReference>
<keyword evidence="2" id="KW-0862">Zinc</keyword>
<dbReference type="GO" id="GO:0031179">
    <property type="term" value="P:peptide modification"/>
    <property type="evidence" value="ECO:0007669"/>
    <property type="project" value="InterPro"/>
</dbReference>
<reference evidence="4 5" key="1">
    <citation type="submission" date="2018-04" db="EMBL/GenBank/DDBJ databases">
        <authorList>
            <person name="Zhang X."/>
            <person name="Yuan J."/>
            <person name="Li F."/>
            <person name="Xiang J."/>
        </authorList>
    </citation>
    <scope>NUCLEOTIDE SEQUENCE [LARGE SCALE GENOMIC DNA]</scope>
    <source>
        <tissue evidence="4">Muscle</tissue>
    </source>
</reference>
<dbReference type="Gene3D" id="1.50.10.10">
    <property type="match status" value="1"/>
</dbReference>
<gene>
    <name evidence="4" type="ORF">C7M84_007478</name>
</gene>
<sequence length="430" mass="47980">MSGFAHFCCQLVLISSLFGTPVSKSSMAESRYFPNPYPPTLQGERAKILDDSKNQLSEEYIANSKRTVQNLLKVLDAEEKRSLDWGDVSVYTGVCGYVLLYIHLSDVLEDDSYIQKALPLIEKAITKIKGRRVSFVCGDPGPLTLGAILYHRLNMKSQVPACIEGVKKMKRDILNPKSDVPDEILYGRAGYLYALLLIQKEIGKAEIDDTLVRSVVSAILDSGRALALKERRSVPLMYQWHEKHYIGAAHGIIGILFMLLQAKEHLTSAELHELVKPTIDYIAKLQFPSGNLPSSLSNESDRLIHWCHGAPGAVFLFAKAYQVFNEKSYLEHALKAGESIWERGLLKKGYGLCHGSSGNGYALLYLYQVTGDSEMLYRAAQFGRWCQDYGKHGCRTPDRPMSLFEGLAGNIHFLADIANPKNAKFPAFVL</sequence>
<reference evidence="4 5" key="2">
    <citation type="submission" date="2019-01" db="EMBL/GenBank/DDBJ databases">
        <title>The decoding of complex shrimp genome reveals the adaptation for benthos swimmer, frequently molting mechanism and breeding impact on genome.</title>
        <authorList>
            <person name="Sun Y."/>
            <person name="Gao Y."/>
            <person name="Yu Y."/>
        </authorList>
    </citation>
    <scope>NUCLEOTIDE SEQUENCE [LARGE SCALE GENOMIC DNA]</scope>
    <source>
        <tissue evidence="4">Muscle</tissue>
    </source>
</reference>